<proteinExistence type="predicted"/>
<accession>A0A243RM70</accession>
<name>A0A243RM70_9ACTN</name>
<protein>
    <submittedName>
        <fullName evidence="1">Uncharacterized protein</fullName>
    </submittedName>
</protein>
<organism evidence="1 2">
    <name type="scientific">Streptosporangium minutum</name>
    <dbReference type="NCBI Taxonomy" id="569862"/>
    <lineage>
        <taxon>Bacteria</taxon>
        <taxon>Bacillati</taxon>
        <taxon>Actinomycetota</taxon>
        <taxon>Actinomycetes</taxon>
        <taxon>Streptosporangiales</taxon>
        <taxon>Streptosporangiaceae</taxon>
        <taxon>Streptosporangium</taxon>
    </lineage>
</organism>
<dbReference type="EMBL" id="NGFP01000066">
    <property type="protein sequence ID" value="OUC96045.1"/>
    <property type="molecule type" value="Genomic_DNA"/>
</dbReference>
<gene>
    <name evidence="1" type="ORF">CA984_16330</name>
</gene>
<evidence type="ECO:0000313" key="2">
    <source>
        <dbReference type="Proteomes" id="UP000194761"/>
    </source>
</evidence>
<dbReference type="Proteomes" id="UP000194761">
    <property type="component" value="Unassembled WGS sequence"/>
</dbReference>
<sequence>MADTTHRSGLPMTDDHEPTAEEIEAFQREDFFAPLSASADEYPRAWNRSAAFIYRRIVRPLAPAPPEYVTLPLLGAGIGERQWDVPLAIAKWNMLWEAAQFRRRFFSEEEIPGAMREIADRGDVNVVFVPRTTTRYYEYLPLFHLLSHSTLERYGLPLLRGGQWPFLIESTSVDRYLPADFENRVSHAWASAVWRHLIPGSPQRAFSASDPIRLLAHNLDFWLPPVTAVIQEILRALPVVDATVAEEAVPLDDGTVLEGAVTASPRMGSDLWRGEAEAAEVMRLTVDQADADGRLRGILDAVRSHRVEDDFSEHWSYAREDFERKLYHKRSKIKVRFVELTDTIPVQGPETEVEANLVFSDFLALLDERERQVVILLHSGVTRIGEVASILGYKNHSPISKRLARIRKKAAAYFEVP</sequence>
<evidence type="ECO:0000313" key="1">
    <source>
        <dbReference type="EMBL" id="OUC96045.1"/>
    </source>
</evidence>
<comment type="caution">
    <text evidence="1">The sequence shown here is derived from an EMBL/GenBank/DDBJ whole genome shotgun (WGS) entry which is preliminary data.</text>
</comment>
<dbReference type="AlphaFoldDB" id="A0A243RM70"/>
<keyword evidence="2" id="KW-1185">Reference proteome</keyword>
<reference evidence="1 2" key="1">
    <citation type="submission" date="2017-05" db="EMBL/GenBank/DDBJ databases">
        <title>Biotechnological potential of actinobacteria isolated from South African environments.</title>
        <authorList>
            <person name="Le Roes-Hill M."/>
            <person name="Prins A."/>
            <person name="Durrell K.A."/>
        </authorList>
    </citation>
    <scope>NUCLEOTIDE SEQUENCE [LARGE SCALE GENOMIC DNA]</scope>
    <source>
        <strain evidence="1">M26</strain>
    </source>
</reference>